<protein>
    <submittedName>
        <fullName evidence="3">Alkaline shock response membrane anchor protein AmaP</fullName>
    </submittedName>
</protein>
<keyword evidence="2" id="KW-1133">Transmembrane helix</keyword>
<dbReference type="RefSeq" id="WP_138788016.1">
    <property type="nucleotide sequence ID" value="NZ_JBHTGQ010000023.1"/>
</dbReference>
<keyword evidence="2" id="KW-0472">Membrane</keyword>
<dbReference type="NCBIfam" id="NF033218">
    <property type="entry name" value="anchor_AmaP"/>
    <property type="match status" value="1"/>
</dbReference>
<dbReference type="EMBL" id="JBHTGQ010000023">
    <property type="protein sequence ID" value="MFC7750370.1"/>
    <property type="molecule type" value="Genomic_DNA"/>
</dbReference>
<evidence type="ECO:0000313" key="4">
    <source>
        <dbReference type="Proteomes" id="UP001596528"/>
    </source>
</evidence>
<dbReference type="InterPro" id="IPR005531">
    <property type="entry name" value="Asp23"/>
</dbReference>
<sequence length="185" mass="20365">MAKVFDKLLLFFYSLIAGAAALFALILSFAWIPLDDVYAWTRNLYTDAAVMAPTVTVSLLMLLATFRFLYLTLRSGRGQAPSIDQRTDVGDIRISLDTVENLALKAASRQRGLKDLKARISVSESGIDIVIRTLVDGETSIPELTEETQRAVKQHVEDITGIPVSSVGVYVANVVPSQTFRSRVE</sequence>
<dbReference type="Proteomes" id="UP001596528">
    <property type="component" value="Unassembled WGS sequence"/>
</dbReference>
<comment type="similarity">
    <text evidence="1">Belongs to the asp23 family.</text>
</comment>
<proteinExistence type="inferred from homology"/>
<gene>
    <name evidence="3" type="primary">amaP</name>
    <name evidence="3" type="ORF">ACFQWB_10570</name>
</gene>
<accession>A0ABW2V5P4</accession>
<keyword evidence="4" id="KW-1185">Reference proteome</keyword>
<evidence type="ECO:0000256" key="2">
    <source>
        <dbReference type="SAM" id="Phobius"/>
    </source>
</evidence>
<organism evidence="3 4">
    <name type="scientific">Paenibacillus thermoaerophilus</name>
    <dbReference type="NCBI Taxonomy" id="1215385"/>
    <lineage>
        <taxon>Bacteria</taxon>
        <taxon>Bacillati</taxon>
        <taxon>Bacillota</taxon>
        <taxon>Bacilli</taxon>
        <taxon>Bacillales</taxon>
        <taxon>Paenibacillaceae</taxon>
        <taxon>Paenibacillus</taxon>
    </lineage>
</organism>
<feature type="transmembrane region" description="Helical" evidence="2">
    <location>
        <begin position="44"/>
        <end position="70"/>
    </location>
</feature>
<name>A0ABW2V5P4_9BACL</name>
<evidence type="ECO:0000256" key="1">
    <source>
        <dbReference type="ARBA" id="ARBA00005721"/>
    </source>
</evidence>
<evidence type="ECO:0000313" key="3">
    <source>
        <dbReference type="EMBL" id="MFC7750370.1"/>
    </source>
</evidence>
<comment type="caution">
    <text evidence="3">The sequence shown here is derived from an EMBL/GenBank/DDBJ whole genome shotgun (WGS) entry which is preliminary data.</text>
</comment>
<dbReference type="Pfam" id="PF03780">
    <property type="entry name" value="Asp23"/>
    <property type="match status" value="1"/>
</dbReference>
<keyword evidence="2" id="KW-0812">Transmembrane</keyword>
<feature type="transmembrane region" description="Helical" evidence="2">
    <location>
        <begin position="12"/>
        <end position="32"/>
    </location>
</feature>
<reference evidence="4" key="1">
    <citation type="journal article" date="2019" name="Int. J. Syst. Evol. Microbiol.">
        <title>The Global Catalogue of Microorganisms (GCM) 10K type strain sequencing project: providing services to taxonomists for standard genome sequencing and annotation.</title>
        <authorList>
            <consortium name="The Broad Institute Genomics Platform"/>
            <consortium name="The Broad Institute Genome Sequencing Center for Infectious Disease"/>
            <person name="Wu L."/>
            <person name="Ma J."/>
        </authorList>
    </citation>
    <scope>NUCLEOTIDE SEQUENCE [LARGE SCALE GENOMIC DNA]</scope>
    <source>
        <strain evidence="4">JCM 18657</strain>
    </source>
</reference>